<evidence type="ECO:0000313" key="2">
    <source>
        <dbReference type="EMBL" id="PSN84302.1"/>
    </source>
</evidence>
<evidence type="ECO:0000256" key="1">
    <source>
        <dbReference type="SAM" id="Phobius"/>
    </source>
</evidence>
<reference evidence="2 3" key="1">
    <citation type="submission" date="2017-04" db="EMBL/GenBank/DDBJ databases">
        <title>Novel microbial lineages endemic to geothermal iron-oxide mats fill important gaps in the evolutionary history of Archaea.</title>
        <authorList>
            <person name="Jay Z.J."/>
            <person name="Beam J.P."/>
            <person name="Dlakic M."/>
            <person name="Rusch D.B."/>
            <person name="Kozubal M.A."/>
            <person name="Inskeep W.P."/>
        </authorList>
    </citation>
    <scope>NUCLEOTIDE SEQUENCE [LARGE SCALE GENOMIC DNA]</scope>
    <source>
        <strain evidence="2">BE_D</strain>
    </source>
</reference>
<gene>
    <name evidence="2" type="ORF">B9Q02_09640</name>
</gene>
<keyword evidence="1" id="KW-0472">Membrane</keyword>
<protein>
    <submittedName>
        <fullName evidence="2">Uncharacterized protein</fullName>
    </submittedName>
</protein>
<keyword evidence="1" id="KW-0812">Transmembrane</keyword>
<keyword evidence="1" id="KW-1133">Transmembrane helix</keyword>
<proteinExistence type="predicted"/>
<comment type="caution">
    <text evidence="2">The sequence shown here is derived from an EMBL/GenBank/DDBJ whole genome shotgun (WGS) entry which is preliminary data.</text>
</comment>
<dbReference type="EMBL" id="NEXD01000082">
    <property type="protein sequence ID" value="PSN84302.1"/>
    <property type="molecule type" value="Genomic_DNA"/>
</dbReference>
<accession>A0A2R6AD30</accession>
<dbReference type="Proteomes" id="UP000240569">
    <property type="component" value="Unassembled WGS sequence"/>
</dbReference>
<dbReference type="AlphaFoldDB" id="A0A2R6AD30"/>
<evidence type="ECO:0000313" key="3">
    <source>
        <dbReference type="Proteomes" id="UP000240569"/>
    </source>
</evidence>
<name>A0A2R6AD30_9ARCH</name>
<organism evidence="2 3">
    <name type="scientific">Candidatus Marsarchaeota G1 archaeon BE_D</name>
    <dbReference type="NCBI Taxonomy" id="1978156"/>
    <lineage>
        <taxon>Archaea</taxon>
        <taxon>Candidatus Marsarchaeota</taxon>
        <taxon>Candidatus Marsarchaeota group 1</taxon>
    </lineage>
</organism>
<feature type="transmembrane region" description="Helical" evidence="1">
    <location>
        <begin position="7"/>
        <end position="27"/>
    </location>
</feature>
<sequence length="443" mass="48297">MMRTIEVIIAIAILIGGVAGLTAYLSVPPPQTISSAQLTQLGYSLLQRMTASGVLQQAAFNPNNPIFVGQLESAFLASLPSNVVYNLTVYNVLQRSINGANSTSYVPVWNISNFSGRSPRFTVTISYVISPLNLSYNIKPHPYPATLFILNTSDAEGWWITGYTGSSLALALKQIFTVRQYFAQVVTINNTAQMNQLLSFGSLQSKGRVYSAQNSIIINVFGESVPISIDAVNKYKNDFTKYDYSLGQNVSVYNITWVSVVGWPFYEVSNINQNAISVFNSTNCPAGDPYYGVIGICGIGSPGLQNFLEGLNGVSCSAPKPGAQNTTPIPSNIQLIENYYGIYVNPYQTASRAMNQTQMQSCGLQPYLEIVSHYSCGNTVCYPAEVYKTAKGGYFVDIGLVRIPDIRVTALALFALFHPPVIPTTNYLATGYTRLVILKLGEI</sequence>